<dbReference type="Proteomes" id="UP000886595">
    <property type="component" value="Unassembled WGS sequence"/>
</dbReference>
<dbReference type="AlphaFoldDB" id="A0A8X7S9X4"/>
<reference evidence="1 2" key="1">
    <citation type="submission" date="2020-02" db="EMBL/GenBank/DDBJ databases">
        <authorList>
            <person name="Ma Q."/>
            <person name="Huang Y."/>
            <person name="Song X."/>
            <person name="Pei D."/>
        </authorList>
    </citation>
    <scope>NUCLEOTIDE SEQUENCE [LARGE SCALE GENOMIC DNA]</scope>
    <source>
        <strain evidence="1">Sxm20200214</strain>
        <tissue evidence="1">Leaf</tissue>
    </source>
</reference>
<gene>
    <name evidence="1" type="ORF">Bca52824_031311</name>
</gene>
<dbReference type="EMBL" id="JAAMPC010000007">
    <property type="protein sequence ID" value="KAG2302660.1"/>
    <property type="molecule type" value="Genomic_DNA"/>
</dbReference>
<evidence type="ECO:0000313" key="1">
    <source>
        <dbReference type="EMBL" id="KAG2302660.1"/>
    </source>
</evidence>
<comment type="caution">
    <text evidence="1">The sequence shown here is derived from an EMBL/GenBank/DDBJ whole genome shotgun (WGS) entry which is preliminary data.</text>
</comment>
<protein>
    <submittedName>
        <fullName evidence="1">Uncharacterized protein</fullName>
    </submittedName>
</protein>
<organism evidence="1 2">
    <name type="scientific">Brassica carinata</name>
    <name type="common">Ethiopian mustard</name>
    <name type="synonym">Abyssinian cabbage</name>
    <dbReference type="NCBI Taxonomy" id="52824"/>
    <lineage>
        <taxon>Eukaryota</taxon>
        <taxon>Viridiplantae</taxon>
        <taxon>Streptophyta</taxon>
        <taxon>Embryophyta</taxon>
        <taxon>Tracheophyta</taxon>
        <taxon>Spermatophyta</taxon>
        <taxon>Magnoliopsida</taxon>
        <taxon>eudicotyledons</taxon>
        <taxon>Gunneridae</taxon>
        <taxon>Pentapetalae</taxon>
        <taxon>rosids</taxon>
        <taxon>malvids</taxon>
        <taxon>Brassicales</taxon>
        <taxon>Brassicaceae</taxon>
        <taxon>Brassiceae</taxon>
        <taxon>Brassica</taxon>
    </lineage>
</organism>
<name>A0A8X7S9X4_BRACI</name>
<accession>A0A8X7S9X4</accession>
<evidence type="ECO:0000313" key="2">
    <source>
        <dbReference type="Proteomes" id="UP000886595"/>
    </source>
</evidence>
<keyword evidence="2" id="KW-1185">Reference proteome</keyword>
<proteinExistence type="predicted"/>
<sequence>MSLPYAGELVLWLSFGQGLTSETVSGGVGVEVIQRSLFVYCGFRLRRAVYDLSFISLAFTLSFAIPASWSLHQFLVLVRGGVLGALASLRCSRSLQEIRVSRLVITTSSSDQWVSGGGLFSCLSKTYGPFGNAIRGRA</sequence>